<comment type="similarity">
    <text evidence="4">Belongs to the NapD family.</text>
</comment>
<accession>A0A1X7DTW3</accession>
<dbReference type="Proteomes" id="UP000192936">
    <property type="component" value="Unassembled WGS sequence"/>
</dbReference>
<evidence type="ECO:0000256" key="3">
    <source>
        <dbReference type="ARBA" id="ARBA00023186"/>
    </source>
</evidence>
<name>A0A1X7DTW3_9PROT</name>
<dbReference type="GO" id="GO:0005737">
    <property type="term" value="C:cytoplasm"/>
    <property type="evidence" value="ECO:0007669"/>
    <property type="project" value="UniProtKB-SubCell"/>
</dbReference>
<comment type="subcellular location">
    <subcellularLocation>
        <location evidence="1 4">Cytoplasm</location>
    </subcellularLocation>
</comment>
<sequence>MPFDDITGLGTSAERHLASLLLHVRPDRQAMVRAAIATLPGTELHIEQAGKMVVTVEGPHEGWIADRMTALHLLDGVFSAVMVFHHIDRGHIDRTEVEAAEGS</sequence>
<protein>
    <recommendedName>
        <fullName evidence="4">Chaperone NapD</fullName>
    </recommendedName>
    <alternativeName>
        <fullName evidence="4">NapA signal peptide-binding chaperone NapD</fullName>
    </alternativeName>
</protein>
<dbReference type="GO" id="GO:0005048">
    <property type="term" value="F:signal sequence binding"/>
    <property type="evidence" value="ECO:0007669"/>
    <property type="project" value="UniProtKB-UniRule"/>
</dbReference>
<gene>
    <name evidence="4" type="primary">napD</name>
    <name evidence="5" type="ORF">SAMN02982917_0985</name>
</gene>
<dbReference type="AlphaFoldDB" id="A0A1X7DTW3"/>
<dbReference type="STRING" id="286727.SAMN02982917_0985"/>
<evidence type="ECO:0000313" key="5">
    <source>
        <dbReference type="EMBL" id="SMF21546.1"/>
    </source>
</evidence>
<proteinExistence type="inferred from homology"/>
<dbReference type="HAMAP" id="MF_02200">
    <property type="entry name" value="NapD"/>
    <property type="match status" value="1"/>
</dbReference>
<reference evidence="5 6" key="1">
    <citation type="submission" date="2017-04" db="EMBL/GenBank/DDBJ databases">
        <authorList>
            <person name="Afonso C.L."/>
            <person name="Miller P.J."/>
            <person name="Scott M.A."/>
            <person name="Spackman E."/>
            <person name="Goraichik I."/>
            <person name="Dimitrov K.M."/>
            <person name="Suarez D.L."/>
            <person name="Swayne D.E."/>
        </authorList>
    </citation>
    <scope>NUCLEOTIDE SEQUENCE [LARGE SCALE GENOMIC DNA]</scope>
    <source>
        <strain evidence="5 6">A2P</strain>
    </source>
</reference>
<organism evidence="5 6">
    <name type="scientific">Azospirillum oryzae</name>
    <dbReference type="NCBI Taxonomy" id="286727"/>
    <lineage>
        <taxon>Bacteria</taxon>
        <taxon>Pseudomonadati</taxon>
        <taxon>Pseudomonadota</taxon>
        <taxon>Alphaproteobacteria</taxon>
        <taxon>Rhodospirillales</taxon>
        <taxon>Azospirillaceae</taxon>
        <taxon>Azospirillum</taxon>
    </lineage>
</organism>
<evidence type="ECO:0000313" key="6">
    <source>
        <dbReference type="Proteomes" id="UP000192936"/>
    </source>
</evidence>
<comment type="function">
    <text evidence="4">Chaperone for NapA, the catalytic subunit of the periplasmic nitrate reductase. It binds directly and specifically to the twin-arginine signal peptide of NapA, preventing premature interaction with the Tat translocase and premature export.</text>
</comment>
<dbReference type="OrthoDB" id="7306089at2"/>
<dbReference type="PANTHER" id="PTHR38603:SF1">
    <property type="entry name" value="CHAPERONE NAPD"/>
    <property type="match status" value="1"/>
</dbReference>
<dbReference type="InterPro" id="IPR005623">
    <property type="entry name" value="Chaperone_NapD_NO3_reduct"/>
</dbReference>
<dbReference type="PANTHER" id="PTHR38603">
    <property type="entry name" value="CHAPERONE NAPD"/>
    <property type="match status" value="1"/>
</dbReference>
<evidence type="ECO:0000256" key="2">
    <source>
        <dbReference type="ARBA" id="ARBA00022490"/>
    </source>
</evidence>
<dbReference type="RefSeq" id="WP_085082812.1">
    <property type="nucleotide sequence ID" value="NZ_FXAK01000001.1"/>
</dbReference>
<evidence type="ECO:0000256" key="1">
    <source>
        <dbReference type="ARBA" id="ARBA00004496"/>
    </source>
</evidence>
<dbReference type="Gene3D" id="3.30.70.920">
    <property type="match status" value="1"/>
</dbReference>
<keyword evidence="3 4" id="KW-0143">Chaperone</keyword>
<keyword evidence="2 4" id="KW-0963">Cytoplasm</keyword>
<comment type="subunit">
    <text evidence="4">Interacts with the cytoplasmic NapA precursor.</text>
</comment>
<dbReference type="Pfam" id="PF03927">
    <property type="entry name" value="NapD"/>
    <property type="match status" value="1"/>
</dbReference>
<dbReference type="GO" id="GO:0051224">
    <property type="term" value="P:negative regulation of protein transport"/>
    <property type="evidence" value="ECO:0007669"/>
    <property type="project" value="UniProtKB-UniRule"/>
</dbReference>
<dbReference type="EMBL" id="FXAK01000001">
    <property type="protein sequence ID" value="SMF21546.1"/>
    <property type="molecule type" value="Genomic_DNA"/>
</dbReference>
<evidence type="ECO:0000256" key="4">
    <source>
        <dbReference type="HAMAP-Rule" id="MF_02200"/>
    </source>
</evidence>